<dbReference type="Gene3D" id="3.30.390.30">
    <property type="match status" value="1"/>
</dbReference>
<evidence type="ECO:0000256" key="1">
    <source>
        <dbReference type="ARBA" id="ARBA00001974"/>
    </source>
</evidence>
<dbReference type="Pfam" id="PF02852">
    <property type="entry name" value="Pyr_redox_dim"/>
    <property type="match status" value="1"/>
</dbReference>
<dbReference type="Proteomes" id="UP000260351">
    <property type="component" value="Unassembled WGS sequence"/>
</dbReference>
<feature type="transmembrane region" description="Helical" evidence="10">
    <location>
        <begin position="202"/>
        <end position="221"/>
    </location>
</feature>
<evidence type="ECO:0000256" key="8">
    <source>
        <dbReference type="ARBA" id="ARBA00023284"/>
    </source>
</evidence>
<keyword evidence="6 9" id="KW-0560">Oxidoreductase</keyword>
<dbReference type="Pfam" id="PF07992">
    <property type="entry name" value="Pyr_redox_2"/>
    <property type="match status" value="1"/>
</dbReference>
<evidence type="ECO:0000313" key="14">
    <source>
        <dbReference type="EMBL" id="RFF30842.1"/>
    </source>
</evidence>
<dbReference type="EMBL" id="QUZK01000030">
    <property type="protein sequence ID" value="RFF30842.1"/>
    <property type="molecule type" value="Genomic_DNA"/>
</dbReference>
<organism evidence="14 15">
    <name type="scientific">Wenzhouxiangella sediminis</name>
    <dbReference type="NCBI Taxonomy" id="1792836"/>
    <lineage>
        <taxon>Bacteria</taxon>
        <taxon>Pseudomonadati</taxon>
        <taxon>Pseudomonadota</taxon>
        <taxon>Gammaproteobacteria</taxon>
        <taxon>Chromatiales</taxon>
        <taxon>Wenzhouxiangellaceae</taxon>
        <taxon>Wenzhouxiangella</taxon>
    </lineage>
</organism>
<evidence type="ECO:0000256" key="2">
    <source>
        <dbReference type="ARBA" id="ARBA00007532"/>
    </source>
</evidence>
<evidence type="ECO:0000256" key="9">
    <source>
        <dbReference type="RuleBase" id="RU003691"/>
    </source>
</evidence>
<keyword evidence="15" id="KW-1185">Reference proteome</keyword>
<protein>
    <submittedName>
        <fullName evidence="14">Pyridine nucleotide-disulfide oxidoreductase</fullName>
    </submittedName>
</protein>
<dbReference type="OrthoDB" id="9800167at2"/>
<dbReference type="PRINTS" id="PR00368">
    <property type="entry name" value="FADPNR"/>
</dbReference>
<keyword evidence="10" id="KW-1133">Transmembrane helix</keyword>
<dbReference type="InterPro" id="IPR004099">
    <property type="entry name" value="Pyr_nucl-diS_OxRdtase_dimer"/>
</dbReference>
<dbReference type="Pfam" id="PF09335">
    <property type="entry name" value="VTT_dom"/>
    <property type="match status" value="1"/>
</dbReference>
<feature type="domain" description="Pyridine nucleotide-disulphide oxidoreductase dimerisation" evidence="11">
    <location>
        <begin position="580"/>
        <end position="684"/>
    </location>
</feature>
<keyword evidence="8 9" id="KW-0676">Redox-active center</keyword>
<dbReference type="SUPFAM" id="SSF55424">
    <property type="entry name" value="FAD/NAD-linked reductases, dimerisation (C-terminal) domain"/>
    <property type="match status" value="1"/>
</dbReference>
<evidence type="ECO:0000256" key="3">
    <source>
        <dbReference type="ARBA" id="ARBA00022630"/>
    </source>
</evidence>
<keyword evidence="4 9" id="KW-0274">FAD</keyword>
<dbReference type="RefSeq" id="WP_116650340.1">
    <property type="nucleotide sequence ID" value="NZ_QUZK01000030.1"/>
</dbReference>
<dbReference type="GO" id="GO:0016668">
    <property type="term" value="F:oxidoreductase activity, acting on a sulfur group of donors, NAD(P) as acceptor"/>
    <property type="evidence" value="ECO:0007669"/>
    <property type="project" value="InterPro"/>
</dbReference>
<dbReference type="GO" id="GO:0050660">
    <property type="term" value="F:flavin adenine dinucleotide binding"/>
    <property type="evidence" value="ECO:0007669"/>
    <property type="project" value="TreeGrafter"/>
</dbReference>
<feature type="transmembrane region" description="Helical" evidence="10">
    <location>
        <begin position="136"/>
        <end position="159"/>
    </location>
</feature>
<dbReference type="InterPro" id="IPR032816">
    <property type="entry name" value="VTT_dom"/>
</dbReference>
<feature type="domain" description="VTT" evidence="13">
    <location>
        <begin position="74"/>
        <end position="187"/>
    </location>
</feature>
<feature type="transmembrane region" description="Helical" evidence="10">
    <location>
        <begin position="82"/>
        <end position="112"/>
    </location>
</feature>
<keyword evidence="5" id="KW-0521">NADP</keyword>
<evidence type="ECO:0000256" key="4">
    <source>
        <dbReference type="ARBA" id="ARBA00022827"/>
    </source>
</evidence>
<evidence type="ECO:0000259" key="12">
    <source>
        <dbReference type="Pfam" id="PF07992"/>
    </source>
</evidence>
<evidence type="ECO:0000256" key="10">
    <source>
        <dbReference type="SAM" id="Phobius"/>
    </source>
</evidence>
<dbReference type="PROSITE" id="PS00076">
    <property type="entry name" value="PYRIDINE_REDOX_1"/>
    <property type="match status" value="1"/>
</dbReference>
<comment type="caution">
    <text evidence="14">The sequence shown here is derived from an EMBL/GenBank/DDBJ whole genome shotgun (WGS) entry which is preliminary data.</text>
</comment>
<evidence type="ECO:0000256" key="7">
    <source>
        <dbReference type="ARBA" id="ARBA00023157"/>
    </source>
</evidence>
<comment type="similarity">
    <text evidence="2 9">Belongs to the class-I pyridine nucleotide-disulfide oxidoreductase family.</text>
</comment>
<dbReference type="GO" id="GO:0005886">
    <property type="term" value="C:plasma membrane"/>
    <property type="evidence" value="ECO:0007669"/>
    <property type="project" value="UniProtKB-ARBA"/>
</dbReference>
<dbReference type="InterPro" id="IPR036188">
    <property type="entry name" value="FAD/NAD-bd_sf"/>
</dbReference>
<keyword evidence="7" id="KW-1015">Disulfide bond</keyword>
<dbReference type="PANTHER" id="PTHR43014">
    <property type="entry name" value="MERCURIC REDUCTASE"/>
    <property type="match status" value="1"/>
</dbReference>
<accession>A0A3E1K9I6</accession>
<keyword evidence="10" id="KW-0812">Transmembrane</keyword>
<evidence type="ECO:0000256" key="5">
    <source>
        <dbReference type="ARBA" id="ARBA00022857"/>
    </source>
</evidence>
<feature type="transmembrane region" description="Helical" evidence="10">
    <location>
        <begin position="241"/>
        <end position="260"/>
    </location>
</feature>
<name>A0A3E1K9I6_9GAMM</name>
<reference evidence="14 15" key="1">
    <citation type="submission" date="2018-08" db="EMBL/GenBank/DDBJ databases">
        <title>Wenzhouxiangella salilacus sp. nov., a novel bacterium isolated from a saline lake in Xinjiang Province, China.</title>
        <authorList>
            <person name="Han S."/>
        </authorList>
    </citation>
    <scope>NUCLEOTIDE SEQUENCE [LARGE SCALE GENOMIC DNA]</scope>
    <source>
        <strain evidence="14 15">XDB06</strain>
    </source>
</reference>
<dbReference type="PANTHER" id="PTHR43014:SF2">
    <property type="entry name" value="MERCURIC REDUCTASE"/>
    <property type="match status" value="1"/>
</dbReference>
<gene>
    <name evidence="14" type="ORF">DZC52_06600</name>
</gene>
<dbReference type="InterPro" id="IPR016156">
    <property type="entry name" value="FAD/NAD-linked_Rdtase_dimer_sf"/>
</dbReference>
<dbReference type="Gene3D" id="3.50.50.60">
    <property type="entry name" value="FAD/NAD(P)-binding domain"/>
    <property type="match status" value="2"/>
</dbReference>
<sequence>MNSRLVLRLTVAAVFVLALAAFFVFDLQQYLNLATLREQRDALLAWTRDHLLLALAVYMGIYIVMAALSVPGAAVLTLAGGALFGVVAGTLAVSFASTIGATLVFLAARFLFRDAIQRKFRKRLEKINAGVEKDGAFYLLALRLVPVFPFWVINLVMALTPIRTWTYYWVSQLGMLPATVVYVNAGTQLAQVDSVGDVLSPGLIGAFVLLGLLPLILRWVLRILQARKVYAGFSKPKRFDYNLIVIGAGSAGLVSAYIGATVKAKVALIEKNRMGGDCLNTGCVPSKALIRTARAMAEARHSRRYGVRRMDTELDFGEVMARVREVIRKIEPHDSPERYEEMGVDVVQAEAKLVSPWEVEAGGHRISARSIVLATGAEPLVPPIDGLDEIGYLTSDTLWDLEQLPERLVVLGGGPIGAELTQAFARLGSKVTVVEMAQRLLPREDAQAGELLANHLEEDGVSVATAHKALRVERTENGGRLVCEHQGREVSFDFSHLLVALGRKTRTAGYGLEELGVRLDEAGRIDVDGFQRTNFPNIYVCGDAAGPYQFTHVASHQAWSAAANALISPLWSFKTDYRVIPWVTFTDPEVARVGLSEEEAGMQEIDYEVTTYGLDDLDRAIADSADYGYVKVLTEPGKDRILGATIVGAHAGEMLPEFVLAMKHGLGLNKLLGTIHVYPTFCEANKFVAGEWKKAHQPEAALRWAERFFRWRRR</sequence>
<keyword evidence="10" id="KW-0472">Membrane</keyword>
<evidence type="ECO:0000256" key="6">
    <source>
        <dbReference type="ARBA" id="ARBA00023002"/>
    </source>
</evidence>
<dbReference type="GO" id="GO:0003955">
    <property type="term" value="F:NAD(P)H dehydrogenase (quinone) activity"/>
    <property type="evidence" value="ECO:0007669"/>
    <property type="project" value="TreeGrafter"/>
</dbReference>
<evidence type="ECO:0000259" key="11">
    <source>
        <dbReference type="Pfam" id="PF02852"/>
    </source>
</evidence>
<dbReference type="InterPro" id="IPR012999">
    <property type="entry name" value="Pyr_OxRdtase_I_AS"/>
</dbReference>
<proteinExistence type="inferred from homology"/>
<dbReference type="PRINTS" id="PR00411">
    <property type="entry name" value="PNDRDTASEI"/>
</dbReference>
<evidence type="ECO:0000259" key="13">
    <source>
        <dbReference type="Pfam" id="PF09335"/>
    </source>
</evidence>
<feature type="transmembrane region" description="Helical" evidence="10">
    <location>
        <begin position="6"/>
        <end position="31"/>
    </location>
</feature>
<keyword evidence="3 9" id="KW-0285">Flavoprotein</keyword>
<evidence type="ECO:0000313" key="15">
    <source>
        <dbReference type="Proteomes" id="UP000260351"/>
    </source>
</evidence>
<feature type="transmembrane region" description="Helical" evidence="10">
    <location>
        <begin position="51"/>
        <end position="76"/>
    </location>
</feature>
<dbReference type="SUPFAM" id="SSF51905">
    <property type="entry name" value="FAD/NAD(P)-binding domain"/>
    <property type="match status" value="1"/>
</dbReference>
<comment type="cofactor">
    <cofactor evidence="1">
        <name>FAD</name>
        <dbReference type="ChEBI" id="CHEBI:57692"/>
    </cofactor>
</comment>
<dbReference type="FunFam" id="3.30.390.30:FF:000001">
    <property type="entry name" value="Dihydrolipoyl dehydrogenase"/>
    <property type="match status" value="1"/>
</dbReference>
<feature type="domain" description="FAD/NAD(P)-binding" evidence="12">
    <location>
        <begin position="241"/>
        <end position="558"/>
    </location>
</feature>
<dbReference type="InterPro" id="IPR023753">
    <property type="entry name" value="FAD/NAD-binding_dom"/>
</dbReference>
<dbReference type="AlphaFoldDB" id="A0A3E1K9I6"/>